<dbReference type="GO" id="GO:0006297">
    <property type="term" value="P:nucleotide-excision repair, DNA gap filling"/>
    <property type="evidence" value="ECO:0007669"/>
    <property type="project" value="TreeGrafter"/>
</dbReference>
<evidence type="ECO:0000259" key="6">
    <source>
        <dbReference type="PROSITE" id="PS50160"/>
    </source>
</evidence>
<evidence type="ECO:0000256" key="3">
    <source>
        <dbReference type="ARBA" id="ARBA00022741"/>
    </source>
</evidence>
<evidence type="ECO:0000256" key="2">
    <source>
        <dbReference type="ARBA" id="ARBA00022598"/>
    </source>
</evidence>
<dbReference type="AlphaFoldDB" id="A0A9P6EBW4"/>
<keyword evidence="2" id="KW-0436">Ligase</keyword>
<keyword evidence="3" id="KW-0547">Nucleotide-binding</keyword>
<dbReference type="PROSITE" id="PS50160">
    <property type="entry name" value="DNA_LIGASE_A3"/>
    <property type="match status" value="1"/>
</dbReference>
<dbReference type="InterPro" id="IPR012340">
    <property type="entry name" value="NA-bd_OB-fold"/>
</dbReference>
<organism evidence="7 8">
    <name type="scientific">Crepidotus variabilis</name>
    <dbReference type="NCBI Taxonomy" id="179855"/>
    <lineage>
        <taxon>Eukaryota</taxon>
        <taxon>Fungi</taxon>
        <taxon>Dikarya</taxon>
        <taxon>Basidiomycota</taxon>
        <taxon>Agaricomycotina</taxon>
        <taxon>Agaricomycetes</taxon>
        <taxon>Agaricomycetidae</taxon>
        <taxon>Agaricales</taxon>
        <taxon>Agaricineae</taxon>
        <taxon>Crepidotaceae</taxon>
        <taxon>Crepidotus</taxon>
    </lineage>
</organism>
<gene>
    <name evidence="7" type="ORF">CPB83DRAFT_896582</name>
</gene>
<dbReference type="InterPro" id="IPR012308">
    <property type="entry name" value="DNA_ligase_ATP-dep_N"/>
</dbReference>
<dbReference type="SUPFAM" id="SSF56091">
    <property type="entry name" value="DNA ligase/mRNA capping enzyme, catalytic domain"/>
    <property type="match status" value="1"/>
</dbReference>
<keyword evidence="4" id="KW-0067">ATP-binding</keyword>
<dbReference type="Gene3D" id="2.40.50.140">
    <property type="entry name" value="Nucleic acid-binding proteins"/>
    <property type="match status" value="1"/>
</dbReference>
<dbReference type="InterPro" id="IPR012310">
    <property type="entry name" value="DNA_ligase_ATP-dep_cent"/>
</dbReference>
<dbReference type="Proteomes" id="UP000807306">
    <property type="component" value="Unassembled WGS sequence"/>
</dbReference>
<dbReference type="GO" id="GO:0003677">
    <property type="term" value="F:DNA binding"/>
    <property type="evidence" value="ECO:0007669"/>
    <property type="project" value="InterPro"/>
</dbReference>
<sequence>MTTPPEPGVPFTFFSALIRQISKIPPSPPGKSPSTTKDHPATRVFERWTTELRRQFSPLPSGTTAICFRFLFPEEDIQRKYDIQENRLTNLIANCYGMDSTSFDLLGGEEATGCLGHEVKSILMKAFSEDRKLQSQLTLLDVDCLLNELAAKSGYSSKLIRNKYSLQPSRTRNAIIRSLFRDLTPYDAAVLTQIILKDLRPLLYPLNEFHYSIALTKFNTASVKPLTKELAMNIWDPSGGFLQYYQVSPDMDLASAHADLPVSLRPKVYPKVGNIIAIPKSEKGRGCAHALSLLGNSERIWAETKYDGERTQIHVELKEDRSHITIFSKSKRDSTLDRCALHNIIRSALGLSGSATPAKANRLIIQRNIILDAEMVAFRGEDVDEFWKIRQLIEDSADGVRHFKRVNHDTENSGRDSCSLGIVFFDVLLIDSRSLLSQPYSQRRDMLEKLITTIPGQSILSKRFPVDKGKQSSRILAKIFADCISRSEEGLILKAEQSRYNDFRTPWVKIKRDYLPDARERLDLVILGAAWEKIRGRSLRVPPSTYTTFFIGAAIKADSKGSGEHPNGDHHTKTTFYLYFTASYGLTRNELERLNFAIKSSNPQPFSPEATENLPYKLEVFRGLNRLPSVILCTPLLHYELRFPRILRFYLPSERNWQHALSLEQVHAAALESLGRDRADKDISDWANTTWGRIVSPKASSHSRQRVKSEYWEEMLLRLDGDTKLPSVSNSMKRLKPTSYSEDVDRHLIRRKMDSLPLQRLIDSSPLSATTQFLDTGGPWRTIANDVLVWFARPSEPDYNPCPSLRKWRNHITRERRLHCLDSLLIGGGIIVVDECVESTDKWLNLVKERVILATTSTVTPKILLYSCRSQLAVATVE</sequence>
<dbReference type="EMBL" id="MU157877">
    <property type="protein sequence ID" value="KAF9525984.1"/>
    <property type="molecule type" value="Genomic_DNA"/>
</dbReference>
<dbReference type="GO" id="GO:0003910">
    <property type="term" value="F:DNA ligase (ATP) activity"/>
    <property type="evidence" value="ECO:0007669"/>
    <property type="project" value="InterPro"/>
</dbReference>
<dbReference type="InterPro" id="IPR029710">
    <property type="entry name" value="LIG4"/>
</dbReference>
<dbReference type="InterPro" id="IPR036599">
    <property type="entry name" value="DNA_ligase_N_sf"/>
</dbReference>
<dbReference type="Gene3D" id="1.10.3260.10">
    <property type="entry name" value="DNA ligase, ATP-dependent, N-terminal domain"/>
    <property type="match status" value="1"/>
</dbReference>
<evidence type="ECO:0000256" key="4">
    <source>
        <dbReference type="ARBA" id="ARBA00022840"/>
    </source>
</evidence>
<evidence type="ECO:0000256" key="5">
    <source>
        <dbReference type="ARBA" id="ARBA00023242"/>
    </source>
</evidence>
<evidence type="ECO:0000313" key="8">
    <source>
        <dbReference type="Proteomes" id="UP000807306"/>
    </source>
</evidence>
<dbReference type="Pfam" id="PF04675">
    <property type="entry name" value="DNA_ligase_A_N"/>
    <property type="match status" value="1"/>
</dbReference>
<reference evidence="7" key="1">
    <citation type="submission" date="2020-11" db="EMBL/GenBank/DDBJ databases">
        <authorList>
            <consortium name="DOE Joint Genome Institute"/>
            <person name="Ahrendt S."/>
            <person name="Riley R."/>
            <person name="Andreopoulos W."/>
            <person name="Labutti K."/>
            <person name="Pangilinan J."/>
            <person name="Ruiz-Duenas F.J."/>
            <person name="Barrasa J.M."/>
            <person name="Sanchez-Garcia M."/>
            <person name="Camarero S."/>
            <person name="Miyauchi S."/>
            <person name="Serrano A."/>
            <person name="Linde D."/>
            <person name="Babiker R."/>
            <person name="Drula E."/>
            <person name="Ayuso-Fernandez I."/>
            <person name="Pacheco R."/>
            <person name="Padilla G."/>
            <person name="Ferreira P."/>
            <person name="Barriuso J."/>
            <person name="Kellner H."/>
            <person name="Castanera R."/>
            <person name="Alfaro M."/>
            <person name="Ramirez L."/>
            <person name="Pisabarro A.G."/>
            <person name="Kuo A."/>
            <person name="Tritt A."/>
            <person name="Lipzen A."/>
            <person name="He G."/>
            <person name="Yan M."/>
            <person name="Ng V."/>
            <person name="Cullen D."/>
            <person name="Martin F."/>
            <person name="Rosso M.-N."/>
            <person name="Henrissat B."/>
            <person name="Hibbett D."/>
            <person name="Martinez A.T."/>
            <person name="Grigoriev I.V."/>
        </authorList>
    </citation>
    <scope>NUCLEOTIDE SEQUENCE</scope>
    <source>
        <strain evidence="7">CBS 506.95</strain>
    </source>
</reference>
<dbReference type="PANTHER" id="PTHR45997">
    <property type="entry name" value="DNA LIGASE 4"/>
    <property type="match status" value="1"/>
</dbReference>
<keyword evidence="8" id="KW-1185">Reference proteome</keyword>
<comment type="caution">
    <text evidence="7">The sequence shown here is derived from an EMBL/GenBank/DDBJ whole genome shotgun (WGS) entry which is preliminary data.</text>
</comment>
<evidence type="ECO:0000313" key="7">
    <source>
        <dbReference type="EMBL" id="KAF9525984.1"/>
    </source>
</evidence>
<dbReference type="GO" id="GO:0006310">
    <property type="term" value="P:DNA recombination"/>
    <property type="evidence" value="ECO:0007669"/>
    <property type="project" value="InterPro"/>
</dbReference>
<dbReference type="Pfam" id="PF01068">
    <property type="entry name" value="DNA_ligase_A_M"/>
    <property type="match status" value="1"/>
</dbReference>
<evidence type="ECO:0000256" key="1">
    <source>
        <dbReference type="ARBA" id="ARBA00007572"/>
    </source>
</evidence>
<name>A0A9P6EBW4_9AGAR</name>
<feature type="domain" description="ATP-dependent DNA ligase family profile" evidence="6">
    <location>
        <begin position="413"/>
        <end position="537"/>
    </location>
</feature>
<dbReference type="PANTHER" id="PTHR45997:SF2">
    <property type="entry name" value="ATP DEPENDENT DNA LIGASE DOMAIN PROTEIN (AFU_ORTHOLOGUE AFUA_5G02430)"/>
    <property type="match status" value="1"/>
</dbReference>
<dbReference type="OrthoDB" id="7482721at2759"/>
<protein>
    <recommendedName>
        <fullName evidence="6">ATP-dependent DNA ligase family profile domain-containing protein</fullName>
    </recommendedName>
</protein>
<dbReference type="PROSITE" id="PS00333">
    <property type="entry name" value="DNA_LIGASE_A2"/>
    <property type="match status" value="1"/>
</dbReference>
<dbReference type="GO" id="GO:0005524">
    <property type="term" value="F:ATP binding"/>
    <property type="evidence" value="ECO:0007669"/>
    <property type="project" value="UniProtKB-KW"/>
</dbReference>
<dbReference type="GO" id="GO:0006303">
    <property type="term" value="P:double-strand break repair via nonhomologous end joining"/>
    <property type="evidence" value="ECO:0007669"/>
    <property type="project" value="TreeGrafter"/>
</dbReference>
<comment type="similarity">
    <text evidence="1">Belongs to the ATP-dependent DNA ligase family.</text>
</comment>
<dbReference type="Gene3D" id="3.30.470.30">
    <property type="entry name" value="DNA ligase/mRNA capping enzyme"/>
    <property type="match status" value="1"/>
</dbReference>
<keyword evidence="5" id="KW-0539">Nucleus</keyword>
<dbReference type="GO" id="GO:0032807">
    <property type="term" value="C:DNA ligase IV complex"/>
    <property type="evidence" value="ECO:0007669"/>
    <property type="project" value="TreeGrafter"/>
</dbReference>
<dbReference type="InterPro" id="IPR016059">
    <property type="entry name" value="DNA_ligase_ATP-dep_CS"/>
</dbReference>
<accession>A0A9P6EBW4</accession>
<proteinExistence type="inferred from homology"/>